<dbReference type="Gene3D" id="3.20.20.80">
    <property type="entry name" value="Glycosidases"/>
    <property type="match status" value="1"/>
</dbReference>
<proteinExistence type="predicted"/>
<evidence type="ECO:0000259" key="4">
    <source>
        <dbReference type="PROSITE" id="PS51760"/>
    </source>
</evidence>
<dbReference type="InterPro" id="IPR017853">
    <property type="entry name" value="GH"/>
</dbReference>
<dbReference type="GO" id="GO:0000272">
    <property type="term" value="P:polysaccharide catabolic process"/>
    <property type="evidence" value="ECO:0007669"/>
    <property type="project" value="UniProtKB-KW"/>
</dbReference>
<keyword evidence="2" id="KW-0119">Carbohydrate metabolism</keyword>
<keyword evidence="3" id="KW-0624">Polysaccharide degradation</keyword>
<dbReference type="Proteomes" id="UP000075502">
    <property type="component" value="Unassembled WGS sequence"/>
</dbReference>
<dbReference type="AlphaFoldDB" id="A0A150TQY9"/>
<evidence type="ECO:0000256" key="1">
    <source>
        <dbReference type="ARBA" id="ARBA00022801"/>
    </source>
</evidence>
<protein>
    <recommendedName>
        <fullName evidence="4">GH10 domain-containing protein</fullName>
    </recommendedName>
</protein>
<dbReference type="InterPro" id="IPR001000">
    <property type="entry name" value="GH10_dom"/>
</dbReference>
<comment type="caution">
    <text evidence="5">The sequence shown here is derived from an EMBL/GenBank/DDBJ whole genome shotgun (WGS) entry which is preliminary data.</text>
</comment>
<dbReference type="SUPFAM" id="SSF51445">
    <property type="entry name" value="(Trans)glycosidases"/>
    <property type="match status" value="1"/>
</dbReference>
<feature type="domain" description="GH10" evidence="4">
    <location>
        <begin position="1"/>
        <end position="78"/>
    </location>
</feature>
<evidence type="ECO:0000313" key="5">
    <source>
        <dbReference type="EMBL" id="KYG07115.1"/>
    </source>
</evidence>
<reference evidence="5 6" key="1">
    <citation type="submission" date="2014-02" db="EMBL/GenBank/DDBJ databases">
        <title>The small core and large imbalanced accessory genome model reveals a collaborative survival strategy of Sorangium cellulosum strains in nature.</title>
        <authorList>
            <person name="Han K."/>
            <person name="Peng R."/>
            <person name="Blom J."/>
            <person name="Li Y.-Z."/>
        </authorList>
    </citation>
    <scope>NUCLEOTIDE SEQUENCE [LARGE SCALE GENOMIC DNA]</scope>
    <source>
        <strain evidence="5 6">So0007-03</strain>
    </source>
</reference>
<dbReference type="EMBL" id="JEME01001447">
    <property type="protein sequence ID" value="KYG07115.1"/>
    <property type="molecule type" value="Genomic_DNA"/>
</dbReference>
<keyword evidence="1" id="KW-0378">Hydrolase</keyword>
<dbReference type="Pfam" id="PF00331">
    <property type="entry name" value="Glyco_hydro_10"/>
    <property type="match status" value="1"/>
</dbReference>
<dbReference type="PROSITE" id="PS51760">
    <property type="entry name" value="GH10_2"/>
    <property type="match status" value="1"/>
</dbReference>
<dbReference type="GO" id="GO:0004553">
    <property type="term" value="F:hydrolase activity, hydrolyzing O-glycosyl compounds"/>
    <property type="evidence" value="ECO:0007669"/>
    <property type="project" value="InterPro"/>
</dbReference>
<sequence>MISSARRLAGPGVGANSSAPEFIELFRKYRPAITGVTFWGIADDNTWLSEFSSGRKDFPLLFDINHDPKPAYDAVVDF</sequence>
<evidence type="ECO:0000256" key="2">
    <source>
        <dbReference type="ARBA" id="ARBA00023277"/>
    </source>
</evidence>
<accession>A0A150TQY9</accession>
<organism evidence="5 6">
    <name type="scientific">Sorangium cellulosum</name>
    <name type="common">Polyangium cellulosum</name>
    <dbReference type="NCBI Taxonomy" id="56"/>
    <lineage>
        <taxon>Bacteria</taxon>
        <taxon>Pseudomonadati</taxon>
        <taxon>Myxococcota</taxon>
        <taxon>Polyangia</taxon>
        <taxon>Polyangiales</taxon>
        <taxon>Polyangiaceae</taxon>
        <taxon>Sorangium</taxon>
    </lineage>
</organism>
<evidence type="ECO:0000256" key="3">
    <source>
        <dbReference type="ARBA" id="ARBA00023326"/>
    </source>
</evidence>
<evidence type="ECO:0000313" key="6">
    <source>
        <dbReference type="Proteomes" id="UP000075502"/>
    </source>
</evidence>
<gene>
    <name evidence="5" type="ORF">BE21_30970</name>
</gene>
<name>A0A150TQY9_SORCE</name>